<gene>
    <name evidence="1" type="ORF">BOP93_11905</name>
</gene>
<evidence type="ECO:0000313" key="1">
    <source>
        <dbReference type="EMBL" id="AUZ46270.1"/>
    </source>
</evidence>
<evidence type="ECO:0000313" key="2">
    <source>
        <dbReference type="Proteomes" id="UP000239888"/>
    </source>
</evidence>
<reference evidence="1 2" key="1">
    <citation type="journal article" date="2018" name="Front. Microbiol.">
        <title>Pseudomonas orientalis F9: A Potent Antagonist against Phytopathogens with Phytotoxic Effect in the Apple Flower.</title>
        <authorList>
            <person name="Zengerer V."/>
            <person name="Schmid M."/>
            <person name="Bieri M."/>
            <person name="Muller D.C."/>
            <person name="Remus-Emsermann M.N.P."/>
            <person name="Ahrens C.H."/>
            <person name="Pelludat C."/>
        </authorList>
    </citation>
    <scope>NUCLEOTIDE SEQUENCE [LARGE SCALE GENOMIC DNA]</scope>
    <source>
        <strain evidence="1 2">F9</strain>
    </source>
</reference>
<organism evidence="1 2">
    <name type="scientific">Pseudomonas orientalis</name>
    <dbReference type="NCBI Taxonomy" id="76758"/>
    <lineage>
        <taxon>Bacteria</taxon>
        <taxon>Pseudomonadati</taxon>
        <taxon>Pseudomonadota</taxon>
        <taxon>Gammaproteobacteria</taxon>
        <taxon>Pseudomonadales</taxon>
        <taxon>Pseudomonadaceae</taxon>
        <taxon>Pseudomonas</taxon>
    </lineage>
</organism>
<accession>A0A2L0RW64</accession>
<dbReference type="Proteomes" id="UP000239888">
    <property type="component" value="Chromosome"/>
</dbReference>
<proteinExistence type="predicted"/>
<dbReference type="EMBL" id="CP018049">
    <property type="protein sequence ID" value="AUZ46270.1"/>
    <property type="molecule type" value="Genomic_DNA"/>
</dbReference>
<sequence length="61" mass="6828">MAMMRGRRKLLAVDALTDLKGQFTATRFVENPGVDYPVDLTRVNAASAEQVAQSWKEIKEC</sequence>
<dbReference type="KEGG" id="poi:BOP93_11905"/>
<protein>
    <submittedName>
        <fullName evidence="1">Uncharacterized protein</fullName>
    </submittedName>
</protein>
<dbReference type="AlphaFoldDB" id="A0A2L0RW64"/>
<name>A0A2L0RW64_9PSED</name>